<dbReference type="InterPro" id="IPR051490">
    <property type="entry name" value="THEM6_lcsJ_thioesterase"/>
</dbReference>
<dbReference type="SUPFAM" id="SSF54637">
    <property type="entry name" value="Thioesterase/thiol ester dehydrase-isomerase"/>
    <property type="match status" value="1"/>
</dbReference>
<dbReference type="EMBL" id="JALLAZ020000544">
    <property type="protein sequence ID" value="KAL3792647.1"/>
    <property type="molecule type" value="Genomic_DNA"/>
</dbReference>
<sequence length="197" mass="22797">MSKRQFSPLSDHEKSLVGIGPNNPPYVYTSRAGLFDVDIMWHMNNASYLNHAELARWEWTAFTGLLAGSRRDKTPFIVTAATVRFRREIAPFKKFDIETRLCGIDDRNLWVYQTFHNHSNDCQRGKILAQVFTQAVMIQKGKVINPRSYLQSIMHAEDALYDMNAAESIFDEKSERFTHFEEVLRRSAALYDETVAK</sequence>
<dbReference type="Pfam" id="PF13279">
    <property type="entry name" value="4HBT_2"/>
    <property type="match status" value="1"/>
</dbReference>
<keyword evidence="2" id="KW-1185">Reference proteome</keyword>
<gene>
    <name evidence="1" type="ORF">ACHAW5_005101</name>
</gene>
<dbReference type="Gene3D" id="3.10.129.10">
    <property type="entry name" value="Hotdog Thioesterase"/>
    <property type="match status" value="1"/>
</dbReference>
<reference evidence="1 2" key="1">
    <citation type="submission" date="2024-10" db="EMBL/GenBank/DDBJ databases">
        <title>Updated reference genomes for cyclostephanoid diatoms.</title>
        <authorList>
            <person name="Roberts W.R."/>
            <person name="Alverson A.J."/>
        </authorList>
    </citation>
    <scope>NUCLEOTIDE SEQUENCE [LARGE SCALE GENOMIC DNA]</scope>
    <source>
        <strain evidence="1 2">AJA276-08</strain>
    </source>
</reference>
<organism evidence="1 2">
    <name type="scientific">Stephanodiscus triporus</name>
    <dbReference type="NCBI Taxonomy" id="2934178"/>
    <lineage>
        <taxon>Eukaryota</taxon>
        <taxon>Sar</taxon>
        <taxon>Stramenopiles</taxon>
        <taxon>Ochrophyta</taxon>
        <taxon>Bacillariophyta</taxon>
        <taxon>Coscinodiscophyceae</taxon>
        <taxon>Thalassiosirophycidae</taxon>
        <taxon>Stephanodiscales</taxon>
        <taxon>Stephanodiscaceae</taxon>
        <taxon>Stephanodiscus</taxon>
    </lineage>
</organism>
<dbReference type="PANTHER" id="PTHR12475">
    <property type="match status" value="1"/>
</dbReference>
<proteinExistence type="predicted"/>
<name>A0ABD3PXV5_9STRA</name>
<evidence type="ECO:0000313" key="1">
    <source>
        <dbReference type="EMBL" id="KAL3792647.1"/>
    </source>
</evidence>
<evidence type="ECO:0000313" key="2">
    <source>
        <dbReference type="Proteomes" id="UP001530315"/>
    </source>
</evidence>
<dbReference type="InterPro" id="IPR029069">
    <property type="entry name" value="HotDog_dom_sf"/>
</dbReference>
<comment type="caution">
    <text evidence="1">The sequence shown here is derived from an EMBL/GenBank/DDBJ whole genome shotgun (WGS) entry which is preliminary data.</text>
</comment>
<protein>
    <recommendedName>
        <fullName evidence="3">Thioesterase</fullName>
    </recommendedName>
</protein>
<accession>A0ABD3PXV5</accession>
<dbReference type="CDD" id="cd00586">
    <property type="entry name" value="4HBT"/>
    <property type="match status" value="1"/>
</dbReference>
<dbReference type="Proteomes" id="UP001530315">
    <property type="component" value="Unassembled WGS sequence"/>
</dbReference>
<dbReference type="PANTHER" id="PTHR12475:SF4">
    <property type="entry name" value="PROTEIN THEM6"/>
    <property type="match status" value="1"/>
</dbReference>
<evidence type="ECO:0008006" key="3">
    <source>
        <dbReference type="Google" id="ProtNLM"/>
    </source>
</evidence>
<dbReference type="AlphaFoldDB" id="A0ABD3PXV5"/>